<dbReference type="Proteomes" id="UP000824145">
    <property type="component" value="Unassembled WGS sequence"/>
</dbReference>
<comment type="caution">
    <text evidence="1">The sequence shown here is derived from an EMBL/GenBank/DDBJ whole genome shotgun (WGS) entry which is preliminary data.</text>
</comment>
<reference evidence="1" key="1">
    <citation type="submission" date="2020-10" db="EMBL/GenBank/DDBJ databases">
        <authorList>
            <person name="Gilroy R."/>
        </authorList>
    </citation>
    <scope>NUCLEOTIDE SEQUENCE</scope>
    <source>
        <strain evidence="1">9366</strain>
    </source>
</reference>
<reference evidence="1" key="2">
    <citation type="journal article" date="2021" name="PeerJ">
        <title>Extensive microbial diversity within the chicken gut microbiome revealed by metagenomics and culture.</title>
        <authorList>
            <person name="Gilroy R."/>
            <person name="Ravi A."/>
            <person name="Getino M."/>
            <person name="Pursley I."/>
            <person name="Horton D.L."/>
            <person name="Alikhan N.F."/>
            <person name="Baker D."/>
            <person name="Gharbi K."/>
            <person name="Hall N."/>
            <person name="Watson M."/>
            <person name="Adriaenssens E.M."/>
            <person name="Foster-Nyarko E."/>
            <person name="Jarju S."/>
            <person name="Secka A."/>
            <person name="Antonio M."/>
            <person name="Oren A."/>
            <person name="Chaudhuri R.R."/>
            <person name="La Ragione R."/>
            <person name="Hildebrand F."/>
            <person name="Pallen M.J."/>
        </authorList>
    </citation>
    <scope>NUCLEOTIDE SEQUENCE</scope>
    <source>
        <strain evidence="1">9366</strain>
    </source>
</reference>
<evidence type="ECO:0000313" key="2">
    <source>
        <dbReference type="Proteomes" id="UP000824145"/>
    </source>
</evidence>
<dbReference type="PANTHER" id="PTHR35868:SF3">
    <property type="entry name" value="DUF2804 DOMAIN-CONTAINING PROTEIN"/>
    <property type="match status" value="1"/>
</dbReference>
<gene>
    <name evidence="1" type="ORF">IAB07_04480</name>
</gene>
<dbReference type="AlphaFoldDB" id="A0A9D1MMR9"/>
<name>A0A9D1MMR9_9FIRM</name>
<accession>A0A9D1MMR9</accession>
<protein>
    <submittedName>
        <fullName evidence="1">DUF2804 domain-containing protein</fullName>
    </submittedName>
</protein>
<dbReference type="EMBL" id="DVNJ01000024">
    <property type="protein sequence ID" value="HIU63001.1"/>
    <property type="molecule type" value="Genomic_DNA"/>
</dbReference>
<proteinExistence type="predicted"/>
<dbReference type="Pfam" id="PF10974">
    <property type="entry name" value="DUF2804"/>
    <property type="match status" value="1"/>
</dbReference>
<organism evidence="1 2">
    <name type="scientific">Candidatus Caccalectryoclostridium excrementigallinarum</name>
    <dbReference type="NCBI Taxonomy" id="2840710"/>
    <lineage>
        <taxon>Bacteria</taxon>
        <taxon>Bacillati</taxon>
        <taxon>Bacillota</taxon>
        <taxon>Clostridia</taxon>
        <taxon>Christensenellales</taxon>
        <taxon>Christensenellaceae</taxon>
        <taxon>Christensenellaceae incertae sedis</taxon>
        <taxon>Candidatus Caccalectryoclostridium</taxon>
    </lineage>
</organism>
<dbReference type="PANTHER" id="PTHR35868">
    <property type="entry name" value="DUF2804 DOMAIN-CONTAINING PROTEIN-RELATED"/>
    <property type="match status" value="1"/>
</dbReference>
<evidence type="ECO:0000313" key="1">
    <source>
        <dbReference type="EMBL" id="HIU63001.1"/>
    </source>
</evidence>
<dbReference type="InterPro" id="IPR021243">
    <property type="entry name" value="DUF2804"/>
</dbReference>
<sequence length="343" mass="38560">MQTLLTQGDLLDEQGRLAQAGYAYSLVKKYDRTKIKASKLRIKEWDYYAVTDGEIFLCFTIADIGYISMASVNLVDTHARSCKTSVAVGLLPLGKTGFPSTYERGDVSLRIGGKKLSFVNDGIYRRLYCEFPKFRGGKTLVADITLSEPQKDNMVIATPFKEKDTAFYYNAKLNCLTASGYFELGGARRDFTPDKSLAVLDWGRGVWTYENTWYWGSLSCYVDGVKFGFNLGYGFGDTSAASENMLFYDGKAHKLDRVEFVIPSRPDGGSDFEGEWKIKDNEGRLDLVFRPDFDRKDGMSLGFLCTKQHQVFGGFYGDAVLDDGTKITLNGQRGFAEKVYNKW</sequence>